<feature type="compositionally biased region" description="Basic and acidic residues" evidence="1">
    <location>
        <begin position="871"/>
        <end position="893"/>
    </location>
</feature>
<feature type="chain" id="PRO_5020461907" description="VWFA domain-containing protein" evidence="3">
    <location>
        <begin position="21"/>
        <end position="973"/>
    </location>
</feature>
<feature type="compositionally biased region" description="Low complexity" evidence="1">
    <location>
        <begin position="897"/>
        <end position="915"/>
    </location>
</feature>
<feature type="region of interest" description="Disordered" evidence="1">
    <location>
        <begin position="871"/>
        <end position="923"/>
    </location>
</feature>
<accession>A0A4S2MN27</accession>
<sequence length="973" mass="100718">MYPRTALLGTVLLLPSSVLSFGTITGSGQNAEHERITRAAFACAQGAKSNGECFEPVSLDNLAGRQGTFGAVGSPDGSGSVVSGDAHCDNADFLDVPGYAQSRAQANARLTACRTYLSDRMLEGINNAIDMLDDDEAIKENEVDDTSCTFGPFPNTPGDAKCEALEGFGRALHGVQDIYSHSNWGDTSNASLPISITNPPGLGRSGVIPWMDLRQTGGVTAEQNFATGCFLDLPNVACVGRITHGTLNKDGGEINAGSGAATLPRTTRGQIGTNFANAVSGAIADSKRLWRIFRSEIKRAYGDKIGNKLICAMTRDDPVKDCQGRLIAIAVDSSGSNQDTDPSNLRITAASQLNSQLISQADAGASGVPDQVTVIDFDDSARVIYPLGDPDSASFAGIDSYGGTCIGCGLRAALNELSKDPDVELEDRAGVVILTDGVDGSPSVLTSQLSRASSLGVRVNFGFLTAPPIPVPVPKHKRRDLEKRQLQSGLLTNILSTGGVFAVINSAEAQANFITLVNSLGLTNLDGAGSAAVNLLPDIEVYTTISDALSPRYFNYNPRAGERFTITVTPREGSPELTAILTDIRTGTVIAQNATGSSPGPITITLQASASLELELEVIAAAGTSDSVISVGLDTDAPTIPPVTSSAVPPSSTTESSVSGFPSISSNFTVIPTGTGTGIVSPTVTGGTGTGTGTGGPIVSSPPPFPTTTTVRTTIVTTTTVTTGTQTVTITKGDGATTCITRPHPSTITITSTIKCKGSCGHHTAHVPAHPWPSNGLPPPVKCTTGNCHKPPKPCKNGHCGGEETDADSDSDSDSEDECEGDECPPKGCNGGKCPHPTKGCNGHNCPHPPKETKTHPPQCNGHDCPHPPKETKTHPPQCDRHNCPHPPKETKPHPSYPSHPSHPSKPSQPSQTPTEECKQTGGCTPGGPGKECNGGKCQHEVPEQFTGSAAGVRASVMMAVLIGVVVAVVGGM</sequence>
<keyword evidence="2" id="KW-0812">Transmembrane</keyword>
<dbReference type="AlphaFoldDB" id="A0A4S2MN27"/>
<feature type="region of interest" description="Disordered" evidence="1">
    <location>
        <begin position="641"/>
        <end position="660"/>
    </location>
</feature>
<dbReference type="Proteomes" id="UP000298138">
    <property type="component" value="Unassembled WGS sequence"/>
</dbReference>
<dbReference type="STRING" id="341454.A0A4S2MN27"/>
<dbReference type="EMBL" id="ML220141">
    <property type="protein sequence ID" value="TGZ78500.1"/>
    <property type="molecule type" value="Genomic_DNA"/>
</dbReference>
<evidence type="ECO:0000256" key="3">
    <source>
        <dbReference type="SAM" id="SignalP"/>
    </source>
</evidence>
<feature type="transmembrane region" description="Helical" evidence="2">
    <location>
        <begin position="951"/>
        <end position="971"/>
    </location>
</feature>
<feature type="domain" description="VWFA" evidence="4">
    <location>
        <begin position="328"/>
        <end position="437"/>
    </location>
</feature>
<evidence type="ECO:0000256" key="1">
    <source>
        <dbReference type="SAM" id="MobiDB-lite"/>
    </source>
</evidence>
<evidence type="ECO:0000313" key="5">
    <source>
        <dbReference type="EMBL" id="TGZ78500.1"/>
    </source>
</evidence>
<name>A0A4S2MN27_9PEZI</name>
<dbReference type="Gene3D" id="3.40.50.410">
    <property type="entry name" value="von Willebrand factor, type A domain"/>
    <property type="match status" value="1"/>
</dbReference>
<dbReference type="OrthoDB" id="301415at2759"/>
<evidence type="ECO:0000313" key="6">
    <source>
        <dbReference type="Proteomes" id="UP000298138"/>
    </source>
</evidence>
<evidence type="ECO:0000256" key="2">
    <source>
        <dbReference type="SAM" id="Phobius"/>
    </source>
</evidence>
<keyword evidence="6" id="KW-1185">Reference proteome</keyword>
<dbReference type="InterPro" id="IPR002035">
    <property type="entry name" value="VWF_A"/>
</dbReference>
<reference evidence="5 6" key="1">
    <citation type="submission" date="2019-04" db="EMBL/GenBank/DDBJ databases">
        <title>Comparative genomics and transcriptomics to analyze fruiting body development in filamentous ascomycetes.</title>
        <authorList>
            <consortium name="DOE Joint Genome Institute"/>
            <person name="Lutkenhaus R."/>
            <person name="Traeger S."/>
            <person name="Breuer J."/>
            <person name="Kuo A."/>
            <person name="Lipzen A."/>
            <person name="Pangilinan J."/>
            <person name="Dilworth D."/>
            <person name="Sandor L."/>
            <person name="Poggeler S."/>
            <person name="Barry K."/>
            <person name="Grigoriev I.V."/>
            <person name="Nowrousian M."/>
        </authorList>
    </citation>
    <scope>NUCLEOTIDE SEQUENCE [LARGE SCALE GENOMIC DNA]</scope>
    <source>
        <strain evidence="5 6">CBS 389.68</strain>
    </source>
</reference>
<dbReference type="Pfam" id="PF13519">
    <property type="entry name" value="VWA_2"/>
    <property type="match status" value="1"/>
</dbReference>
<evidence type="ECO:0000259" key="4">
    <source>
        <dbReference type="Pfam" id="PF13519"/>
    </source>
</evidence>
<keyword evidence="2" id="KW-1133">Transmembrane helix</keyword>
<dbReference type="InterPro" id="IPR036465">
    <property type="entry name" value="vWFA_dom_sf"/>
</dbReference>
<dbReference type="SUPFAM" id="SSF53300">
    <property type="entry name" value="vWA-like"/>
    <property type="match status" value="1"/>
</dbReference>
<organism evidence="5 6">
    <name type="scientific">Ascodesmis nigricans</name>
    <dbReference type="NCBI Taxonomy" id="341454"/>
    <lineage>
        <taxon>Eukaryota</taxon>
        <taxon>Fungi</taxon>
        <taxon>Dikarya</taxon>
        <taxon>Ascomycota</taxon>
        <taxon>Pezizomycotina</taxon>
        <taxon>Pezizomycetes</taxon>
        <taxon>Pezizales</taxon>
        <taxon>Ascodesmidaceae</taxon>
        <taxon>Ascodesmis</taxon>
    </lineage>
</organism>
<keyword evidence="3" id="KW-0732">Signal</keyword>
<proteinExistence type="predicted"/>
<feature type="signal peptide" evidence="3">
    <location>
        <begin position="1"/>
        <end position="20"/>
    </location>
</feature>
<protein>
    <recommendedName>
        <fullName evidence="4">VWFA domain-containing protein</fullName>
    </recommendedName>
</protein>
<gene>
    <name evidence="5" type="ORF">EX30DRAFT_343216</name>
</gene>
<keyword evidence="2" id="KW-0472">Membrane</keyword>
<feature type="compositionally biased region" description="Low complexity" evidence="1">
    <location>
        <begin position="642"/>
        <end position="660"/>
    </location>
</feature>
<dbReference type="InParanoid" id="A0A4S2MN27"/>
<dbReference type="CDD" id="cd00198">
    <property type="entry name" value="vWFA"/>
    <property type="match status" value="1"/>
</dbReference>